<feature type="transmembrane region" description="Helical" evidence="2">
    <location>
        <begin position="90"/>
        <end position="108"/>
    </location>
</feature>
<gene>
    <name evidence="3" type="ORF">PtA15_18A175</name>
</gene>
<organism evidence="3 4">
    <name type="scientific">Puccinia triticina</name>
    <dbReference type="NCBI Taxonomy" id="208348"/>
    <lineage>
        <taxon>Eukaryota</taxon>
        <taxon>Fungi</taxon>
        <taxon>Dikarya</taxon>
        <taxon>Basidiomycota</taxon>
        <taxon>Pucciniomycotina</taxon>
        <taxon>Pucciniomycetes</taxon>
        <taxon>Pucciniales</taxon>
        <taxon>Pucciniaceae</taxon>
        <taxon>Puccinia</taxon>
    </lineage>
</organism>
<dbReference type="EMBL" id="CP110438">
    <property type="protein sequence ID" value="WAQ93117.1"/>
    <property type="molecule type" value="Genomic_DNA"/>
</dbReference>
<keyword evidence="4" id="KW-1185">Reference proteome</keyword>
<dbReference type="RefSeq" id="XP_053028672.1">
    <property type="nucleotide sequence ID" value="XM_053164687.1"/>
</dbReference>
<feature type="region of interest" description="Disordered" evidence="1">
    <location>
        <begin position="117"/>
        <end position="141"/>
    </location>
</feature>
<protein>
    <submittedName>
        <fullName evidence="3">Uncharacterized protein</fullName>
    </submittedName>
</protein>
<name>A0ABY7DDQ0_9BASI</name>
<dbReference type="Proteomes" id="UP001164743">
    <property type="component" value="Chromosome 18A"/>
</dbReference>
<feature type="region of interest" description="Disordered" evidence="1">
    <location>
        <begin position="1"/>
        <end position="39"/>
    </location>
</feature>
<evidence type="ECO:0000313" key="4">
    <source>
        <dbReference type="Proteomes" id="UP001164743"/>
    </source>
</evidence>
<keyword evidence="2" id="KW-1133">Transmembrane helix</keyword>
<keyword evidence="2" id="KW-0472">Membrane</keyword>
<evidence type="ECO:0000256" key="2">
    <source>
        <dbReference type="SAM" id="Phobius"/>
    </source>
</evidence>
<reference evidence="3" key="1">
    <citation type="submission" date="2022-10" db="EMBL/GenBank/DDBJ databases">
        <title>Puccinia triticina Genome sequencing and assembly.</title>
        <authorList>
            <person name="Li C."/>
        </authorList>
    </citation>
    <scope>NUCLEOTIDE SEQUENCE</scope>
    <source>
        <strain evidence="3">Pt15</strain>
    </source>
</reference>
<dbReference type="GeneID" id="77805582"/>
<proteinExistence type="predicted"/>
<keyword evidence="2" id="KW-0812">Transmembrane</keyword>
<feature type="compositionally biased region" description="Basic and acidic residues" evidence="1">
    <location>
        <begin position="22"/>
        <end position="37"/>
    </location>
</feature>
<evidence type="ECO:0000256" key="1">
    <source>
        <dbReference type="SAM" id="MobiDB-lite"/>
    </source>
</evidence>
<sequence>MRLGKRHCLGITPPRQTGEFLSRSRPDRGRISKRADSHPNPSWQLISLSVDQAGGLLAQLGHLGTVVLRPPDSPATTTTNPKKRKMFSFFAQRTVIVVAGLPTAYYAANSVISNKKNLSQPGPSSSAQLHFPTVERSNGGI</sequence>
<feature type="compositionally biased region" description="Polar residues" evidence="1">
    <location>
        <begin position="117"/>
        <end position="128"/>
    </location>
</feature>
<accession>A0ABY7DDQ0</accession>
<evidence type="ECO:0000313" key="3">
    <source>
        <dbReference type="EMBL" id="WAQ93117.1"/>
    </source>
</evidence>